<dbReference type="RefSeq" id="WP_090743291.1">
    <property type="nucleotide sequence ID" value="NZ_CZQA01000001.1"/>
</dbReference>
<gene>
    <name evidence="1" type="ORF">COMA1_10529</name>
</gene>
<reference evidence="1 2" key="1">
    <citation type="submission" date="2015-10" db="EMBL/GenBank/DDBJ databases">
        <authorList>
            <person name="Gilbert D.G."/>
        </authorList>
    </citation>
    <scope>NUCLEOTIDE SEQUENCE [LARGE SCALE GENOMIC DNA]</scope>
    <source>
        <strain evidence="1">COMA1</strain>
    </source>
</reference>
<keyword evidence="2" id="KW-1185">Reference proteome</keyword>
<evidence type="ECO:0000313" key="1">
    <source>
        <dbReference type="EMBL" id="CUS32249.1"/>
    </source>
</evidence>
<dbReference type="Proteomes" id="UP000199032">
    <property type="component" value="Unassembled WGS sequence"/>
</dbReference>
<proteinExistence type="predicted"/>
<evidence type="ECO:0000313" key="2">
    <source>
        <dbReference type="Proteomes" id="UP000199032"/>
    </source>
</evidence>
<protein>
    <submittedName>
        <fullName evidence="1">Uncharacterized protein</fullName>
    </submittedName>
</protein>
<dbReference type="EMBL" id="CZQA01000001">
    <property type="protein sequence ID" value="CUS32249.1"/>
    <property type="molecule type" value="Genomic_DNA"/>
</dbReference>
<accession>A0A0S4L639</accession>
<dbReference type="AlphaFoldDB" id="A0A0S4L639"/>
<organism evidence="1 2">
    <name type="scientific">Candidatus Nitrospira nitrosa</name>
    <dbReference type="NCBI Taxonomy" id="1742972"/>
    <lineage>
        <taxon>Bacteria</taxon>
        <taxon>Pseudomonadati</taxon>
        <taxon>Nitrospirota</taxon>
        <taxon>Nitrospiria</taxon>
        <taxon>Nitrospirales</taxon>
        <taxon>Nitrospiraceae</taxon>
        <taxon>Nitrospira</taxon>
    </lineage>
</organism>
<sequence>MKLTKEEVALLTKTAFAITTKFLCDKGNRPHPKHLQALEAILDSMANMAQGTLQGRWAFGLQTGLGKTTCATAFCAALARLNLLDRVSVVIAAQDVEALCETWDTMTQDLGISEKHIGLLHRKPDARHQATENAIQRPLLLLCHARVKERFLDQFKYRGEMRDLLIYDESLMTTRSSTCSSKDLSAIAGAFHAQCEDSISYRKKYGELSIWLDEVREAVKTEIERLKTIASTQSVMLLPQRSEETLTAFEELVSSKGNHGGHDTILSLLAMCPTPVKVANFKDKGIMSFQVAVPMELHNIIVLDASNPIRDLVKYDRTILNAEEHLPKFKALGCRLTDLKTYPGTIIYRMKAGGGKSSIARSLGHAMQHNSRLCKEAVEVLRTIPQDQATLIIAFRPIYQITGTVNCVKALEDAINLSGIATMEHQQSKETISVIENGKTVEKPRISIITWGLHKGTNRYKYCQNEIQMGIIHRHPLDLLGEIGGREGLETDQTERRVRDIQMSEVAHDCFQAIGRIRCRSVVDGHALPVKVWLIEYSNSLQERLEPVMAGAIWKTWETKYDEIPEGKEGGVIETAARAISAHLDTLASQGVGKVSSKVLRQLPCCQRLNPRTFQEALVKVLETNKTWIRSGKSFCYGVSLFEEKINT</sequence>
<dbReference type="OrthoDB" id="7313936at2"/>
<name>A0A0S4L639_9BACT</name>